<dbReference type="EMBL" id="NRSJ01000064">
    <property type="protein sequence ID" value="MBK1707105.1"/>
    <property type="molecule type" value="Genomic_DNA"/>
</dbReference>
<keyword evidence="3" id="KW-1185">Reference proteome</keyword>
<dbReference type="Proteomes" id="UP001296776">
    <property type="component" value="Unassembled WGS sequence"/>
</dbReference>
<feature type="transmembrane region" description="Helical" evidence="1">
    <location>
        <begin position="83"/>
        <end position="99"/>
    </location>
</feature>
<feature type="transmembrane region" description="Helical" evidence="1">
    <location>
        <begin position="50"/>
        <end position="71"/>
    </location>
</feature>
<reference evidence="2" key="2">
    <citation type="journal article" date="2020" name="Microorganisms">
        <title>Osmotic Adaptation and Compatible Solute Biosynthesis of Phototrophic Bacteria as Revealed from Genome Analyses.</title>
        <authorList>
            <person name="Imhoff J.F."/>
            <person name="Rahn T."/>
            <person name="Kunzel S."/>
            <person name="Keller A."/>
            <person name="Neulinger S.C."/>
        </authorList>
    </citation>
    <scope>NUCLEOTIDE SEQUENCE</scope>
    <source>
        <strain evidence="2">DSM 11080</strain>
    </source>
</reference>
<evidence type="ECO:0000256" key="1">
    <source>
        <dbReference type="SAM" id="Phobius"/>
    </source>
</evidence>
<accession>A0AAJ0XCD9</accession>
<evidence type="ECO:0000313" key="3">
    <source>
        <dbReference type="Proteomes" id="UP001296776"/>
    </source>
</evidence>
<keyword evidence="1" id="KW-0812">Transmembrane</keyword>
<keyword evidence="1" id="KW-1133">Transmembrane helix</keyword>
<reference evidence="2" key="1">
    <citation type="submission" date="2017-08" db="EMBL/GenBank/DDBJ databases">
        <authorList>
            <person name="Imhoff J.F."/>
            <person name="Rahn T."/>
            <person name="Kuenzel S."/>
            <person name="Neulinger S.C."/>
        </authorList>
    </citation>
    <scope>NUCLEOTIDE SEQUENCE</scope>
    <source>
        <strain evidence="2">DSM 11080</strain>
    </source>
</reference>
<protein>
    <submittedName>
        <fullName evidence="2">Uncharacterized protein</fullName>
    </submittedName>
</protein>
<organism evidence="2 3">
    <name type="scientific">Halochromatium glycolicum</name>
    <dbReference type="NCBI Taxonomy" id="85075"/>
    <lineage>
        <taxon>Bacteria</taxon>
        <taxon>Pseudomonadati</taxon>
        <taxon>Pseudomonadota</taxon>
        <taxon>Gammaproteobacteria</taxon>
        <taxon>Chromatiales</taxon>
        <taxon>Chromatiaceae</taxon>
        <taxon>Halochromatium</taxon>
    </lineage>
</organism>
<dbReference type="RefSeq" id="WP_200348584.1">
    <property type="nucleotide sequence ID" value="NZ_NRSJ01000064.1"/>
</dbReference>
<feature type="transmembrane region" description="Helical" evidence="1">
    <location>
        <begin position="105"/>
        <end position="126"/>
    </location>
</feature>
<keyword evidence="1" id="KW-0472">Membrane</keyword>
<evidence type="ECO:0000313" key="2">
    <source>
        <dbReference type="EMBL" id="MBK1707105.1"/>
    </source>
</evidence>
<proteinExistence type="predicted"/>
<name>A0AAJ0XCD9_9GAMM</name>
<sequence>MTSALSLMELILAFAGFMALVWSVHALDRYAQARYGYRPFALPNTALMCIPSLLLLSVLSAAPDAVSLLALPAAIDTVGQVKLAIWALFVVAMLALLAWRTNPWIGGYAALLLALAAPVVLMTVLFQRLAR</sequence>
<dbReference type="AlphaFoldDB" id="A0AAJ0XCD9"/>
<gene>
    <name evidence="2" type="ORF">CKO40_21865</name>
</gene>
<comment type="caution">
    <text evidence="2">The sequence shown here is derived from an EMBL/GenBank/DDBJ whole genome shotgun (WGS) entry which is preliminary data.</text>
</comment>